<name>A0ABV9GN99_9BACL</name>
<dbReference type="InterPro" id="IPR002937">
    <property type="entry name" value="Amino_oxidase"/>
</dbReference>
<dbReference type="Gene3D" id="3.90.660.10">
    <property type="match status" value="1"/>
</dbReference>
<feature type="domain" description="Amine oxidase" evidence="3">
    <location>
        <begin position="38"/>
        <end position="485"/>
    </location>
</feature>
<dbReference type="InterPro" id="IPR050281">
    <property type="entry name" value="Flavin_monoamine_oxidase"/>
</dbReference>
<sequence>MWNPFTLKQKEESFLAPVHHGLPKTRYPKKVLIAGAGMAGLVAGQLLKEAGHEVEIIEAADRVGGRVYTIRRPFSDGLYLDVGAMRIPQGHRLTLAYIKKFGLKFNPFYNATPNDLFYINGVLTRRYLYNQDPDILNFPVAQSEKGKNVNVLLMELLDPLIRQMNQSYENWNGALKSYDPYSMIDFLRFNPYGKSLSPGAIDMVQVLYDIEGVSELAFLEFLLNLVLVFLPQTRPFYEISGGNDQLPQAFLPFLKEQLILRQKVVRIEQREEQVAFYTVNKKTGKRTVFTGDFAIVTLPFSVLQFVDIYPCELFSYQKRRAINELHYSQATKIGLEFRSRFWERYGLRGGCSITDLPIRFTYFPSHGIGEPGPAVILASYTWGDDAAVWDCQSSVERVAHALDQLSKIFGRRVYEEFVTGTSHSWSCHSLNGGGFTLFKSGQKTRFGDAIRAPEGRVHFAGEHTSHFQGWIQGAIESGIRAASEVNEQANRIGN</sequence>
<protein>
    <submittedName>
        <fullName evidence="4">Flavin monoamine oxidase family protein</fullName>
    </submittedName>
</protein>
<dbReference type="InterPro" id="IPR036188">
    <property type="entry name" value="FAD/NAD-bd_sf"/>
</dbReference>
<dbReference type="Proteomes" id="UP001596022">
    <property type="component" value="Unassembled WGS sequence"/>
</dbReference>
<evidence type="ECO:0000313" key="5">
    <source>
        <dbReference type="Proteomes" id="UP001596022"/>
    </source>
</evidence>
<comment type="caution">
    <text evidence="4">The sequence shown here is derived from an EMBL/GenBank/DDBJ whole genome shotgun (WGS) entry which is preliminary data.</text>
</comment>
<dbReference type="PRINTS" id="PR00757">
    <property type="entry name" value="AMINEOXDASEF"/>
</dbReference>
<gene>
    <name evidence="4" type="ORF">ACFO4N_08045</name>
</gene>
<dbReference type="Gene3D" id="1.10.405.10">
    <property type="entry name" value="Guanine Nucleotide Dissociation Inhibitor, domain 1"/>
    <property type="match status" value="1"/>
</dbReference>
<evidence type="ECO:0000259" key="3">
    <source>
        <dbReference type="Pfam" id="PF01593"/>
    </source>
</evidence>
<accession>A0ABV9GN99</accession>
<comment type="cofactor">
    <cofactor evidence="1">
        <name>FAD</name>
        <dbReference type="ChEBI" id="CHEBI:57692"/>
    </cofactor>
</comment>
<dbReference type="PANTHER" id="PTHR10742:SF342">
    <property type="entry name" value="AMINE OXIDASE"/>
    <property type="match status" value="1"/>
</dbReference>
<dbReference type="SUPFAM" id="SSF54373">
    <property type="entry name" value="FAD-linked reductases, C-terminal domain"/>
    <property type="match status" value="1"/>
</dbReference>
<dbReference type="PANTHER" id="PTHR10742">
    <property type="entry name" value="FLAVIN MONOAMINE OXIDASE"/>
    <property type="match status" value="1"/>
</dbReference>
<proteinExistence type="predicted"/>
<dbReference type="Gene3D" id="3.50.50.60">
    <property type="entry name" value="FAD/NAD(P)-binding domain"/>
    <property type="match status" value="1"/>
</dbReference>
<dbReference type="EMBL" id="JBHSFW010000002">
    <property type="protein sequence ID" value="MFC4618687.1"/>
    <property type="molecule type" value="Genomic_DNA"/>
</dbReference>
<evidence type="ECO:0000256" key="2">
    <source>
        <dbReference type="ARBA" id="ARBA00023002"/>
    </source>
</evidence>
<dbReference type="SUPFAM" id="SSF51905">
    <property type="entry name" value="FAD/NAD(P)-binding domain"/>
    <property type="match status" value="1"/>
</dbReference>
<keyword evidence="2" id="KW-0560">Oxidoreductase</keyword>
<dbReference type="RefSeq" id="WP_376845735.1">
    <property type="nucleotide sequence ID" value="NZ_JBHSFW010000002.1"/>
</dbReference>
<organism evidence="4 5">
    <name type="scientific">Camelliibacillus cellulosilyticus</name>
    <dbReference type="NCBI Taxonomy" id="2174486"/>
    <lineage>
        <taxon>Bacteria</taxon>
        <taxon>Bacillati</taxon>
        <taxon>Bacillota</taxon>
        <taxon>Bacilli</taxon>
        <taxon>Bacillales</taxon>
        <taxon>Sporolactobacillaceae</taxon>
        <taxon>Camelliibacillus</taxon>
    </lineage>
</organism>
<dbReference type="InterPro" id="IPR001613">
    <property type="entry name" value="Flavin_amine_oxidase"/>
</dbReference>
<evidence type="ECO:0000313" key="4">
    <source>
        <dbReference type="EMBL" id="MFC4618687.1"/>
    </source>
</evidence>
<dbReference type="Pfam" id="PF01593">
    <property type="entry name" value="Amino_oxidase"/>
    <property type="match status" value="1"/>
</dbReference>
<reference evidence="5" key="1">
    <citation type="journal article" date="2019" name="Int. J. Syst. Evol. Microbiol.">
        <title>The Global Catalogue of Microorganisms (GCM) 10K type strain sequencing project: providing services to taxonomists for standard genome sequencing and annotation.</title>
        <authorList>
            <consortium name="The Broad Institute Genomics Platform"/>
            <consortium name="The Broad Institute Genome Sequencing Center for Infectious Disease"/>
            <person name="Wu L."/>
            <person name="Ma J."/>
        </authorList>
    </citation>
    <scope>NUCLEOTIDE SEQUENCE [LARGE SCALE GENOMIC DNA]</scope>
    <source>
        <strain evidence="5">CGMCC 1.16306</strain>
    </source>
</reference>
<keyword evidence="5" id="KW-1185">Reference proteome</keyword>
<evidence type="ECO:0000256" key="1">
    <source>
        <dbReference type="ARBA" id="ARBA00001974"/>
    </source>
</evidence>